<evidence type="ECO:0000256" key="6">
    <source>
        <dbReference type="ARBA" id="ARBA00023134"/>
    </source>
</evidence>
<evidence type="ECO:0000256" key="8">
    <source>
        <dbReference type="NCBIfam" id="TIGR00503"/>
    </source>
</evidence>
<dbReference type="PROSITE" id="PS51722">
    <property type="entry name" value="G_TR_2"/>
    <property type="match status" value="1"/>
</dbReference>
<dbReference type="SUPFAM" id="SSF50447">
    <property type="entry name" value="Translation proteins"/>
    <property type="match status" value="1"/>
</dbReference>
<dbReference type="SUPFAM" id="SSF54980">
    <property type="entry name" value="EF-G C-terminal domain-like"/>
    <property type="match status" value="1"/>
</dbReference>
<protein>
    <recommendedName>
        <fullName evidence="7 8">Peptide chain release factor 3</fullName>
        <shortName evidence="7">RF-3</shortName>
    </recommendedName>
</protein>
<dbReference type="GO" id="GO:0016150">
    <property type="term" value="F:translation release factor activity, codon nonspecific"/>
    <property type="evidence" value="ECO:0007669"/>
    <property type="project" value="TreeGrafter"/>
</dbReference>
<evidence type="ECO:0000313" key="10">
    <source>
        <dbReference type="EMBL" id="TDQ49992.1"/>
    </source>
</evidence>
<dbReference type="InterPro" id="IPR027417">
    <property type="entry name" value="P-loop_NTPase"/>
</dbReference>
<feature type="binding site" evidence="7">
    <location>
        <begin position="97"/>
        <end position="101"/>
    </location>
    <ligand>
        <name>GTP</name>
        <dbReference type="ChEBI" id="CHEBI:37565"/>
    </ligand>
</feature>
<keyword evidence="3 7" id="KW-0963">Cytoplasm</keyword>
<dbReference type="Gene3D" id="2.40.30.10">
    <property type="entry name" value="Translation factors"/>
    <property type="match status" value="1"/>
</dbReference>
<gene>
    <name evidence="7" type="primary">prfC</name>
    <name evidence="10" type="ORF">EV190_11436</name>
</gene>
<dbReference type="CDD" id="cd04169">
    <property type="entry name" value="RF3"/>
    <property type="match status" value="1"/>
</dbReference>
<dbReference type="GO" id="GO:0006449">
    <property type="term" value="P:regulation of translational termination"/>
    <property type="evidence" value="ECO:0007669"/>
    <property type="project" value="UniProtKB-UniRule"/>
</dbReference>
<dbReference type="PANTHER" id="PTHR43556">
    <property type="entry name" value="PEPTIDE CHAIN RELEASE FACTOR RF3"/>
    <property type="match status" value="1"/>
</dbReference>
<dbReference type="OrthoDB" id="3492050at2"/>
<keyword evidence="11" id="KW-1185">Reference proteome</keyword>
<dbReference type="HAMAP" id="MF_00072">
    <property type="entry name" value="Rel_fac_3"/>
    <property type="match status" value="1"/>
</dbReference>
<dbReference type="Gene3D" id="3.30.70.3280">
    <property type="entry name" value="Peptide chain release factor 3, domain III"/>
    <property type="match status" value="1"/>
</dbReference>
<evidence type="ECO:0000256" key="7">
    <source>
        <dbReference type="HAMAP-Rule" id="MF_00072"/>
    </source>
</evidence>
<dbReference type="GO" id="GO:0016149">
    <property type="term" value="F:translation release factor activity, codon specific"/>
    <property type="evidence" value="ECO:0007669"/>
    <property type="project" value="UniProtKB-UniRule"/>
</dbReference>
<evidence type="ECO:0000256" key="5">
    <source>
        <dbReference type="ARBA" id="ARBA00022917"/>
    </source>
</evidence>
<dbReference type="InterPro" id="IPR004548">
    <property type="entry name" value="PrfC"/>
</dbReference>
<dbReference type="SUPFAM" id="SSF52540">
    <property type="entry name" value="P-loop containing nucleoside triphosphate hydrolases"/>
    <property type="match status" value="1"/>
</dbReference>
<dbReference type="RefSeq" id="WP_133742388.1">
    <property type="nucleotide sequence ID" value="NZ_SNYN01000014.1"/>
</dbReference>
<evidence type="ECO:0000256" key="1">
    <source>
        <dbReference type="ARBA" id="ARBA00004496"/>
    </source>
</evidence>
<evidence type="ECO:0000256" key="4">
    <source>
        <dbReference type="ARBA" id="ARBA00022741"/>
    </source>
</evidence>
<accession>A0A4R6USD4</accession>
<dbReference type="Pfam" id="PF00009">
    <property type="entry name" value="GTP_EFTU"/>
    <property type="match status" value="1"/>
</dbReference>
<keyword evidence="5 7" id="KW-0648">Protein biosynthesis</keyword>
<dbReference type="InterPro" id="IPR038467">
    <property type="entry name" value="RF3_dom_3_sf"/>
</dbReference>
<dbReference type="InterPro" id="IPR053905">
    <property type="entry name" value="EF-G-like_DII"/>
</dbReference>
<feature type="domain" description="Tr-type G" evidence="9">
    <location>
        <begin position="20"/>
        <end position="286"/>
    </location>
</feature>
<sequence>MTVAAHTPTSKNSEAVGEAARRRTFAVISHPDAGKSTLTEALALHAAAITSAGAVHGKGDRKGVTSDWMEMEQARGISITSAALRIDYDGHVLNLLDTPGHADFSEDTYRVLAAVDAAIMLLDSAKGLEPQTLKLFDVARNQGIPVITFVNKWDRPGREPLELLDEIEQRIGLRPTPLNWPVGIAGDFRGLVDRNGGGYVKLHRTPGGATKAREERLTDEQAARLEGPAWEQAVEELELMTEIGADYDPESFLAGKSSPVMFGAALPNFGVAQLLRTLVDIAPAPTPRADNQGRPRPVEAPFSGLVFKMQANMDKAHRDRMAFVRICSGRFDRGMVLTHAATGKPFATKYTQAVFGSERHTIDTAFAGDVIALVNAQSLRVGDTLYDGPKVEFPPIPSFAPEHFAVARAIDVSRYKQFRRGIDQLDSEGVVQVLVSDVRGDQAPVLAAVGPLQFDVVKHRMEHEFNAPIELAHLDYGTARRTDPDSAPALHGLSGAEVLTRRSDNELLVLVHNKWRLKVIQRDHPDLTLDVLLAGGVEEEG</sequence>
<dbReference type="GO" id="GO:0005829">
    <property type="term" value="C:cytosol"/>
    <property type="evidence" value="ECO:0007669"/>
    <property type="project" value="TreeGrafter"/>
</dbReference>
<dbReference type="Proteomes" id="UP000295281">
    <property type="component" value="Unassembled WGS sequence"/>
</dbReference>
<proteinExistence type="inferred from homology"/>
<dbReference type="NCBIfam" id="TIGR00503">
    <property type="entry name" value="prfC"/>
    <property type="match status" value="1"/>
</dbReference>
<organism evidence="10 11">
    <name type="scientific">Actinorugispora endophytica</name>
    <dbReference type="NCBI Taxonomy" id="1605990"/>
    <lineage>
        <taxon>Bacteria</taxon>
        <taxon>Bacillati</taxon>
        <taxon>Actinomycetota</taxon>
        <taxon>Actinomycetes</taxon>
        <taxon>Streptosporangiales</taxon>
        <taxon>Nocardiopsidaceae</taxon>
        <taxon>Actinorugispora</taxon>
    </lineage>
</organism>
<dbReference type="InterPro" id="IPR032090">
    <property type="entry name" value="RF3_C"/>
</dbReference>
<dbReference type="InterPro" id="IPR000795">
    <property type="entry name" value="T_Tr_GTP-bd_dom"/>
</dbReference>
<dbReference type="Pfam" id="PF16658">
    <property type="entry name" value="RF3_C"/>
    <property type="match status" value="1"/>
</dbReference>
<dbReference type="NCBIfam" id="NF001964">
    <property type="entry name" value="PRK00741.1"/>
    <property type="match status" value="1"/>
</dbReference>
<dbReference type="PROSITE" id="PS00301">
    <property type="entry name" value="G_TR_1"/>
    <property type="match status" value="1"/>
</dbReference>
<evidence type="ECO:0000313" key="11">
    <source>
        <dbReference type="Proteomes" id="UP000295281"/>
    </source>
</evidence>
<evidence type="ECO:0000256" key="3">
    <source>
        <dbReference type="ARBA" id="ARBA00022490"/>
    </source>
</evidence>
<keyword evidence="6 7" id="KW-0342">GTP-binding</keyword>
<evidence type="ECO:0000256" key="2">
    <source>
        <dbReference type="ARBA" id="ARBA00009978"/>
    </source>
</evidence>
<dbReference type="FunFam" id="3.40.50.300:FF:000542">
    <property type="entry name" value="Peptide chain release factor 3"/>
    <property type="match status" value="1"/>
</dbReference>
<dbReference type="Gene3D" id="3.40.50.300">
    <property type="entry name" value="P-loop containing nucleotide triphosphate hydrolases"/>
    <property type="match status" value="1"/>
</dbReference>
<dbReference type="PANTHER" id="PTHR43556:SF2">
    <property type="entry name" value="PEPTIDE CHAIN RELEASE FACTOR RF3"/>
    <property type="match status" value="1"/>
</dbReference>
<dbReference type="GO" id="GO:0005525">
    <property type="term" value="F:GTP binding"/>
    <property type="evidence" value="ECO:0007669"/>
    <property type="project" value="UniProtKB-UniRule"/>
</dbReference>
<comment type="similarity">
    <text evidence="2 7">Belongs to the TRAFAC class translation factor GTPase superfamily. Classic translation factor GTPase family. PrfC subfamily.</text>
</comment>
<comment type="function">
    <text evidence="7">Increases the formation of ribosomal termination complexes and stimulates activities of RF-1 and RF-2. It binds guanine nucleotides and has strong preference for UGA stop codons. It may interact directly with the ribosome. The stimulation of RF-1 and RF-2 is significantly reduced by GTP and GDP, but not by GMP.</text>
</comment>
<evidence type="ECO:0000259" key="9">
    <source>
        <dbReference type="PROSITE" id="PS51722"/>
    </source>
</evidence>
<dbReference type="InterPro" id="IPR035647">
    <property type="entry name" value="EFG_III/V"/>
</dbReference>
<dbReference type="NCBIfam" id="TIGR00231">
    <property type="entry name" value="small_GTP"/>
    <property type="match status" value="1"/>
</dbReference>
<name>A0A4R6USD4_9ACTN</name>
<dbReference type="InterPro" id="IPR009000">
    <property type="entry name" value="Transl_B-barrel_sf"/>
</dbReference>
<dbReference type="InterPro" id="IPR041732">
    <property type="entry name" value="RF3_GTP-bd"/>
</dbReference>
<dbReference type="PRINTS" id="PR00315">
    <property type="entry name" value="ELONGATNFCT"/>
</dbReference>
<keyword evidence="4 7" id="KW-0547">Nucleotide-binding</keyword>
<dbReference type="EMBL" id="SNYN01000014">
    <property type="protein sequence ID" value="TDQ49992.1"/>
    <property type="molecule type" value="Genomic_DNA"/>
</dbReference>
<dbReference type="Pfam" id="PF22042">
    <property type="entry name" value="EF-G_D2"/>
    <property type="match status" value="1"/>
</dbReference>
<comment type="caution">
    <text evidence="10">The sequence shown here is derived from an EMBL/GenBank/DDBJ whole genome shotgun (WGS) entry which is preliminary data.</text>
</comment>
<dbReference type="InterPro" id="IPR005225">
    <property type="entry name" value="Small_GTP-bd"/>
</dbReference>
<comment type="subcellular location">
    <subcellularLocation>
        <location evidence="1 7">Cytoplasm</location>
    </subcellularLocation>
</comment>
<dbReference type="InterPro" id="IPR031157">
    <property type="entry name" value="G_TR_CS"/>
</dbReference>
<dbReference type="AlphaFoldDB" id="A0A4R6USD4"/>
<reference evidence="10 11" key="1">
    <citation type="submission" date="2019-03" db="EMBL/GenBank/DDBJ databases">
        <title>Genomic Encyclopedia of Type Strains, Phase IV (KMG-IV): sequencing the most valuable type-strain genomes for metagenomic binning, comparative biology and taxonomic classification.</title>
        <authorList>
            <person name="Goeker M."/>
        </authorList>
    </citation>
    <scope>NUCLEOTIDE SEQUENCE [LARGE SCALE GENOMIC DNA]</scope>
    <source>
        <strain evidence="10 11">DSM 46770</strain>
    </source>
</reference>
<comment type="caution">
    <text evidence="7">Lacks conserved residue(s) required for the propagation of feature annotation.</text>
</comment>
<dbReference type="GO" id="GO:0003924">
    <property type="term" value="F:GTPase activity"/>
    <property type="evidence" value="ECO:0007669"/>
    <property type="project" value="InterPro"/>
</dbReference>